<evidence type="ECO:0000313" key="2">
    <source>
        <dbReference type="Proteomes" id="UP000052230"/>
    </source>
</evidence>
<gene>
    <name evidence="1" type="ORF">XAC3562_1200082</name>
</gene>
<dbReference type="EMBL" id="CCXZ01000025">
    <property type="protein sequence ID" value="CEG14759.1"/>
    <property type="molecule type" value="Genomic_DNA"/>
</dbReference>
<dbReference type="Proteomes" id="UP000052230">
    <property type="component" value="Unassembled WGS sequence"/>
</dbReference>
<organism evidence="1 2">
    <name type="scientific">Xanthomonas citri pv. citri</name>
    <dbReference type="NCBI Taxonomy" id="611301"/>
    <lineage>
        <taxon>Bacteria</taxon>
        <taxon>Pseudomonadati</taxon>
        <taxon>Pseudomonadota</taxon>
        <taxon>Gammaproteobacteria</taxon>
        <taxon>Lysobacterales</taxon>
        <taxon>Lysobacteraceae</taxon>
        <taxon>Xanthomonas</taxon>
    </lineage>
</organism>
<name>A0A0U5F953_XANCI</name>
<proteinExistence type="predicted"/>
<evidence type="ECO:0000313" key="1">
    <source>
        <dbReference type="EMBL" id="CEG14759.1"/>
    </source>
</evidence>
<dbReference type="RefSeq" id="WP_017170382.1">
    <property type="nucleotide sequence ID" value="NZ_CP020883.1"/>
</dbReference>
<dbReference type="AlphaFoldDB" id="A0A0U5F953"/>
<reference evidence="1 2" key="1">
    <citation type="submission" date="2014-09" db="EMBL/GenBank/DDBJ databases">
        <authorList>
            <person name="Regsiter A."/>
        </authorList>
    </citation>
    <scope>NUCLEOTIDE SEQUENCE [LARGE SCALE GENOMIC DNA]</scope>
</reference>
<comment type="caution">
    <text evidence="1">The sequence shown here is derived from an EMBL/GenBank/DDBJ whole genome shotgun (WGS) entry which is preliminary data.</text>
</comment>
<protein>
    <submittedName>
        <fullName evidence="1">Putative type IV secretion system protein IcmC/DotIE</fullName>
    </submittedName>
</protein>
<accession>A0A0U5F953</accession>
<sequence length="198" mass="21123">MGGFPDLMDLLANIGVVIPPVIMMLQGIAALVGLYLVCGSLIELWGVTHDNAMKYVAGRQRFSVGSAIVSLLIGSMLLTLGTLELTGILSRTLTGDYAAARITAEALSYDPGGSASLEERAQLAALTLLGIMQIVGFIAMVKGWLTINKYYNHQGQAGWGHAAGWLIGGVLAWNFKWFADVLNNTIGFDVISIFTPFS</sequence>
<keyword evidence="2" id="KW-1185">Reference proteome</keyword>